<dbReference type="CDD" id="cd11386">
    <property type="entry name" value="MCP_signal"/>
    <property type="match status" value="1"/>
</dbReference>
<evidence type="ECO:0000256" key="3">
    <source>
        <dbReference type="SAM" id="Coils"/>
    </source>
</evidence>
<dbReference type="AlphaFoldDB" id="A0A0A2UTN0"/>
<dbReference type="SUPFAM" id="SSF46458">
    <property type="entry name" value="Globin-like"/>
    <property type="match status" value="1"/>
</dbReference>
<dbReference type="eggNOG" id="COG0840">
    <property type="taxonomic scope" value="Bacteria"/>
</dbReference>
<dbReference type="GO" id="GO:0007165">
    <property type="term" value="P:signal transduction"/>
    <property type="evidence" value="ECO:0007669"/>
    <property type="project" value="UniProtKB-KW"/>
</dbReference>
<dbReference type="EMBL" id="AVBG01000016">
    <property type="protein sequence ID" value="KGP90133.1"/>
    <property type="molecule type" value="Genomic_DNA"/>
</dbReference>
<organism evidence="5 6">
    <name type="scientific">Pontibacillus chungwhensis BH030062</name>
    <dbReference type="NCBI Taxonomy" id="1385513"/>
    <lineage>
        <taxon>Bacteria</taxon>
        <taxon>Bacillati</taxon>
        <taxon>Bacillota</taxon>
        <taxon>Bacilli</taxon>
        <taxon>Bacillales</taxon>
        <taxon>Bacillaceae</taxon>
        <taxon>Pontibacillus</taxon>
    </lineage>
</organism>
<evidence type="ECO:0000313" key="6">
    <source>
        <dbReference type="Proteomes" id="UP000030153"/>
    </source>
</evidence>
<evidence type="ECO:0000256" key="2">
    <source>
        <dbReference type="PROSITE-ProRule" id="PRU00284"/>
    </source>
</evidence>
<dbReference type="STRING" id="1385513.N780_07030"/>
<name>A0A0A2UTN0_9BACI</name>
<dbReference type="GO" id="GO:0019825">
    <property type="term" value="F:oxygen binding"/>
    <property type="evidence" value="ECO:0007669"/>
    <property type="project" value="InterPro"/>
</dbReference>
<dbReference type="InterPro" id="IPR012292">
    <property type="entry name" value="Globin/Proto"/>
</dbReference>
<dbReference type="InterPro" id="IPR044398">
    <property type="entry name" value="Globin-sensor_dom"/>
</dbReference>
<dbReference type="InterPro" id="IPR004089">
    <property type="entry name" value="MCPsignal_dom"/>
</dbReference>
<evidence type="ECO:0000256" key="1">
    <source>
        <dbReference type="ARBA" id="ARBA00023224"/>
    </source>
</evidence>
<keyword evidence="3" id="KW-0175">Coiled coil</keyword>
<dbReference type="PROSITE" id="PS50111">
    <property type="entry name" value="CHEMOTAXIS_TRANSDUC_2"/>
    <property type="match status" value="1"/>
</dbReference>
<dbReference type="Pfam" id="PF00015">
    <property type="entry name" value="MCPsignal"/>
    <property type="match status" value="1"/>
</dbReference>
<dbReference type="RefSeq" id="WP_036786720.1">
    <property type="nucleotide sequence ID" value="NZ_AVBG01000016.1"/>
</dbReference>
<dbReference type="PANTHER" id="PTHR32089:SF118">
    <property type="entry name" value="HEME-BASED AEROTACTIC TRANSDUCER HEMAT"/>
    <property type="match status" value="1"/>
</dbReference>
<gene>
    <name evidence="5" type="ORF">N780_07030</name>
</gene>
<evidence type="ECO:0000313" key="5">
    <source>
        <dbReference type="EMBL" id="KGP90133.1"/>
    </source>
</evidence>
<sequence length="432" mass="49371">MPLLSLLTKDKKRQKEETNLESLEVHIEVPEEIKKQLEVIGLTERDLQVMRSLEPTIREHIDDITEQFYANITKQPNLMEIIEDHSTLGRLKTTLKQHIEELFDGRVDQDFLEKRYRIAFAHVRVGLETKWYVGAFQSLLNSLFDILRVEIEQPTQFTEAIQTLTKMLNFEQQLVIEAYEQEHKRLRHEQQAQADELHRKVREVALELAGTSQETSSSITELTSQSQNVKEMANQGTELAKKSEDASEAGKRQVEYQNENMDSMEQGMERITENAQGLREVSKRITEVIDIVSGIAEQTNLLALNASIESARAGEYGKGFAVVAEEIRKLSEQTKQSTSTVADLIKDVNQQSSHVTESIDSIRSFVELGKGSMKETTDSFVTILTYMRETVQHNERIDQETKQLLENIQEMDQASATVAASADRLTHMTEQM</sequence>
<dbReference type="SMART" id="SM00283">
    <property type="entry name" value="MA"/>
    <property type="match status" value="1"/>
</dbReference>
<dbReference type="Gene3D" id="1.10.490.10">
    <property type="entry name" value="Globins"/>
    <property type="match status" value="1"/>
</dbReference>
<keyword evidence="1 2" id="KW-0807">Transducer</keyword>
<proteinExistence type="predicted"/>
<dbReference type="GO" id="GO:0020037">
    <property type="term" value="F:heme binding"/>
    <property type="evidence" value="ECO:0007669"/>
    <property type="project" value="InterPro"/>
</dbReference>
<dbReference type="InterPro" id="IPR009050">
    <property type="entry name" value="Globin-like_sf"/>
</dbReference>
<dbReference type="SUPFAM" id="SSF58104">
    <property type="entry name" value="Methyl-accepting chemotaxis protein (MCP) signaling domain"/>
    <property type="match status" value="1"/>
</dbReference>
<dbReference type="PANTHER" id="PTHR32089">
    <property type="entry name" value="METHYL-ACCEPTING CHEMOTAXIS PROTEIN MCPB"/>
    <property type="match status" value="1"/>
</dbReference>
<dbReference type="Proteomes" id="UP000030153">
    <property type="component" value="Unassembled WGS sequence"/>
</dbReference>
<dbReference type="GO" id="GO:0016020">
    <property type="term" value="C:membrane"/>
    <property type="evidence" value="ECO:0007669"/>
    <property type="project" value="InterPro"/>
</dbReference>
<dbReference type="Gene3D" id="1.10.287.950">
    <property type="entry name" value="Methyl-accepting chemotaxis protein"/>
    <property type="match status" value="1"/>
</dbReference>
<comment type="caution">
    <text evidence="5">The sequence shown here is derived from an EMBL/GenBank/DDBJ whole genome shotgun (WGS) entry which is preliminary data.</text>
</comment>
<feature type="domain" description="Methyl-accepting transducer" evidence="4">
    <location>
        <begin position="213"/>
        <end position="419"/>
    </location>
</feature>
<evidence type="ECO:0000259" key="4">
    <source>
        <dbReference type="PROSITE" id="PS50111"/>
    </source>
</evidence>
<dbReference type="Pfam" id="PF11563">
    <property type="entry name" value="Protoglobin"/>
    <property type="match status" value="1"/>
</dbReference>
<dbReference type="InterPro" id="IPR039379">
    <property type="entry name" value="Protoglobin_sensor_dom"/>
</dbReference>
<dbReference type="CDD" id="cd01068">
    <property type="entry name" value="globin_sensor"/>
    <property type="match status" value="1"/>
</dbReference>
<keyword evidence="6" id="KW-1185">Reference proteome</keyword>
<accession>A0A0A2UTN0</accession>
<dbReference type="OrthoDB" id="266313at2"/>
<feature type="coiled-coil region" evidence="3">
    <location>
        <begin position="176"/>
        <end position="207"/>
    </location>
</feature>
<reference evidence="5 6" key="1">
    <citation type="submission" date="2013-08" db="EMBL/GenBank/DDBJ databases">
        <title>Genome of Pontibacillus chungwhensis.</title>
        <authorList>
            <person name="Wang Q."/>
            <person name="Wang G."/>
        </authorList>
    </citation>
    <scope>NUCLEOTIDE SEQUENCE [LARGE SCALE GENOMIC DNA]</scope>
    <source>
        <strain evidence="5 6">BH030062</strain>
    </source>
</reference>
<protein>
    <submittedName>
        <fullName evidence="5">Chemotaxis protein</fullName>
    </submittedName>
</protein>